<name>X1TMP7_9ZZZZ</name>
<sequence>MSEHYEMRLLADYIHTGVQVANTWVRPSPRDVVGELEKNERAEVVYMEITSPVTGGAEEPLRKVVPVLDGQRYSEYVSLSGVYSSNMAPPKRSIWGGNLYSFGKPMSN</sequence>
<gene>
    <name evidence="1" type="ORF">S12H4_39820</name>
</gene>
<protein>
    <submittedName>
        <fullName evidence="1">Uncharacterized protein</fullName>
    </submittedName>
</protein>
<accession>X1TMP7</accession>
<evidence type="ECO:0000313" key="1">
    <source>
        <dbReference type="EMBL" id="GAI88845.1"/>
    </source>
</evidence>
<reference evidence="1" key="1">
    <citation type="journal article" date="2014" name="Front. Microbiol.">
        <title>High frequency of phylogenetically diverse reductive dehalogenase-homologous genes in deep subseafloor sedimentary metagenomes.</title>
        <authorList>
            <person name="Kawai M."/>
            <person name="Futagami T."/>
            <person name="Toyoda A."/>
            <person name="Takaki Y."/>
            <person name="Nishi S."/>
            <person name="Hori S."/>
            <person name="Arai W."/>
            <person name="Tsubouchi T."/>
            <person name="Morono Y."/>
            <person name="Uchiyama I."/>
            <person name="Ito T."/>
            <person name="Fujiyama A."/>
            <person name="Inagaki F."/>
            <person name="Takami H."/>
        </authorList>
    </citation>
    <scope>NUCLEOTIDE SEQUENCE</scope>
    <source>
        <strain evidence="1">Expedition CK06-06</strain>
    </source>
</reference>
<proteinExistence type="predicted"/>
<dbReference type="AlphaFoldDB" id="X1TMP7"/>
<organism evidence="1">
    <name type="scientific">marine sediment metagenome</name>
    <dbReference type="NCBI Taxonomy" id="412755"/>
    <lineage>
        <taxon>unclassified sequences</taxon>
        <taxon>metagenomes</taxon>
        <taxon>ecological metagenomes</taxon>
    </lineage>
</organism>
<feature type="non-terminal residue" evidence="1">
    <location>
        <position position="108"/>
    </location>
</feature>
<comment type="caution">
    <text evidence="1">The sequence shown here is derived from an EMBL/GenBank/DDBJ whole genome shotgun (WGS) entry which is preliminary data.</text>
</comment>
<dbReference type="EMBL" id="BARW01024109">
    <property type="protein sequence ID" value="GAI88845.1"/>
    <property type="molecule type" value="Genomic_DNA"/>
</dbReference>